<evidence type="ECO:0000313" key="1">
    <source>
        <dbReference type="EMBL" id="UQC79990.1"/>
    </source>
</evidence>
<dbReference type="EMBL" id="CP019475">
    <property type="protein sequence ID" value="UQC79990.1"/>
    <property type="molecule type" value="Genomic_DNA"/>
</dbReference>
<sequence>MAPWYTHIPSFRFSHLPWSSIEFCIERENSACFAKKRSTHDAIEPQAQAP</sequence>
<keyword evidence="2" id="KW-1185">Reference proteome</keyword>
<accession>A0A9Q8SN77</accession>
<dbReference type="Proteomes" id="UP000830671">
    <property type="component" value="Chromosome 3"/>
</dbReference>
<dbReference type="KEGG" id="clup:CLUP02_05471"/>
<evidence type="ECO:0000313" key="2">
    <source>
        <dbReference type="Proteomes" id="UP000830671"/>
    </source>
</evidence>
<gene>
    <name evidence="1" type="ORF">CLUP02_05471</name>
</gene>
<protein>
    <submittedName>
        <fullName evidence="1">Uncharacterized protein</fullName>
    </submittedName>
</protein>
<reference evidence="1" key="1">
    <citation type="journal article" date="2021" name="Mol. Plant Microbe Interact.">
        <title>Complete Genome Sequence of the Plant-Pathogenic Fungus Colletotrichum lupini.</title>
        <authorList>
            <person name="Baroncelli R."/>
            <person name="Pensec F."/>
            <person name="Da Lio D."/>
            <person name="Boufleur T."/>
            <person name="Vicente I."/>
            <person name="Sarrocco S."/>
            <person name="Picot A."/>
            <person name="Baraldi E."/>
            <person name="Sukno S."/>
            <person name="Thon M."/>
            <person name="Le Floch G."/>
        </authorList>
    </citation>
    <scope>NUCLEOTIDE SEQUENCE</scope>
    <source>
        <strain evidence="1">IMI 504893</strain>
    </source>
</reference>
<organism evidence="1 2">
    <name type="scientific">Colletotrichum lupini</name>
    <dbReference type="NCBI Taxonomy" id="145971"/>
    <lineage>
        <taxon>Eukaryota</taxon>
        <taxon>Fungi</taxon>
        <taxon>Dikarya</taxon>
        <taxon>Ascomycota</taxon>
        <taxon>Pezizomycotina</taxon>
        <taxon>Sordariomycetes</taxon>
        <taxon>Hypocreomycetidae</taxon>
        <taxon>Glomerellales</taxon>
        <taxon>Glomerellaceae</taxon>
        <taxon>Colletotrichum</taxon>
        <taxon>Colletotrichum acutatum species complex</taxon>
    </lineage>
</organism>
<dbReference type="RefSeq" id="XP_049141621.1">
    <property type="nucleotide sequence ID" value="XM_049284478.1"/>
</dbReference>
<name>A0A9Q8SN77_9PEZI</name>
<dbReference type="AlphaFoldDB" id="A0A9Q8SN77"/>
<proteinExistence type="predicted"/>
<dbReference type="GeneID" id="73339488"/>